<evidence type="ECO:0000313" key="2">
    <source>
        <dbReference type="EMBL" id="KAK2751186.1"/>
    </source>
</evidence>
<feature type="compositionally biased region" description="Basic and acidic residues" evidence="1">
    <location>
        <begin position="320"/>
        <end position="332"/>
    </location>
</feature>
<reference evidence="2" key="1">
    <citation type="submission" date="2023-02" db="EMBL/GenBank/DDBJ databases">
        <title>Colletotrichum kahawae CIFC_Que2 genome sequencing and assembly.</title>
        <authorList>
            <person name="Baroncelli R."/>
        </authorList>
    </citation>
    <scope>NUCLEOTIDE SEQUENCE</scope>
    <source>
        <strain evidence="2">CIFC_Que2</strain>
    </source>
</reference>
<feature type="compositionally biased region" description="Basic and acidic residues" evidence="1">
    <location>
        <begin position="281"/>
        <end position="290"/>
    </location>
</feature>
<dbReference type="AlphaFoldDB" id="A0AAE0D3T3"/>
<comment type="caution">
    <text evidence="2">The sequence shown here is derived from an EMBL/GenBank/DDBJ whole genome shotgun (WGS) entry which is preliminary data.</text>
</comment>
<sequence>MPTLRFFLQLDEYKPAPETTAEPRPTDVAVGCKQRWALHEYVRTAFFSPWTPEQWQDDEDTEEKACAVCNAITVPRKCNRCSICETTYCDEVCRGQSFPCVHDNRFCTKFAEFRTEQRPSEHHYRAVFFPCTDEPQFVWLKVTFADSIGKLHIETDRQEAFEYVKEMKLPAASLTFNNDWIVPVTPYGVDLITFNTNENTVRQEKWLNHSLLGLAPPGHVGLVYGPAFLIAYNVDSPLNPIDIGENSSATGNGPNDEDDVGGEADGGDEGEEGDEEDDNESERNEAESGTRKAKSGSARRKKGKSKGKGKRKKRVPRPKRTADADKADKANAQDDNEAPVDIPDARGLFKSCRDIGIREIDFAIKCYILNPTNPVDGAHWMPVHGGCSGYQMHAIKINNLMDGTLFISQYSGQPCAAMYSLGLRWHLQCTMPSGAPQHLSGADEDPKYVASEQIFGDVICAVEEGSIEKLGVRRLVHLGSFTLAQVNGGEILPDHIMAVRAYHEDAFLNEYEDEMSEQGFREYWERLKADRFINQDVPSPYDLEQEDNGLCAWSKEVRARMQRTRRSE</sequence>
<feature type="compositionally biased region" description="Basic residues" evidence="1">
    <location>
        <begin position="291"/>
        <end position="319"/>
    </location>
</feature>
<evidence type="ECO:0000256" key="1">
    <source>
        <dbReference type="SAM" id="MobiDB-lite"/>
    </source>
</evidence>
<organism evidence="2 3">
    <name type="scientific">Colletotrichum kahawae</name>
    <name type="common">Coffee berry disease fungus</name>
    <dbReference type="NCBI Taxonomy" id="34407"/>
    <lineage>
        <taxon>Eukaryota</taxon>
        <taxon>Fungi</taxon>
        <taxon>Dikarya</taxon>
        <taxon>Ascomycota</taxon>
        <taxon>Pezizomycotina</taxon>
        <taxon>Sordariomycetes</taxon>
        <taxon>Hypocreomycetidae</taxon>
        <taxon>Glomerellales</taxon>
        <taxon>Glomerellaceae</taxon>
        <taxon>Colletotrichum</taxon>
        <taxon>Colletotrichum gloeosporioides species complex</taxon>
    </lineage>
</organism>
<protein>
    <recommendedName>
        <fullName evidence="4">Suppressor of anucleate metulae protein B</fullName>
    </recommendedName>
</protein>
<gene>
    <name evidence="2" type="ORF">CKAH01_06372</name>
</gene>
<accession>A0AAE0D3T3</accession>
<feature type="region of interest" description="Disordered" evidence="1">
    <location>
        <begin position="243"/>
        <end position="340"/>
    </location>
</feature>
<evidence type="ECO:0000313" key="3">
    <source>
        <dbReference type="Proteomes" id="UP001281614"/>
    </source>
</evidence>
<dbReference type="Proteomes" id="UP001281614">
    <property type="component" value="Unassembled WGS sequence"/>
</dbReference>
<keyword evidence="3" id="KW-1185">Reference proteome</keyword>
<proteinExistence type="predicted"/>
<evidence type="ECO:0008006" key="4">
    <source>
        <dbReference type="Google" id="ProtNLM"/>
    </source>
</evidence>
<dbReference type="EMBL" id="VYYT01000267">
    <property type="protein sequence ID" value="KAK2751186.1"/>
    <property type="molecule type" value="Genomic_DNA"/>
</dbReference>
<name>A0AAE0D3T3_COLKA</name>
<feature type="compositionally biased region" description="Acidic residues" evidence="1">
    <location>
        <begin position="255"/>
        <end position="280"/>
    </location>
</feature>